<organism evidence="2 3">
    <name type="scientific">Dinoroseobacter shibae (strain DSM 16493 / NCIMB 14021 / DFL 12)</name>
    <dbReference type="NCBI Taxonomy" id="398580"/>
    <lineage>
        <taxon>Bacteria</taxon>
        <taxon>Pseudomonadati</taxon>
        <taxon>Pseudomonadota</taxon>
        <taxon>Alphaproteobacteria</taxon>
        <taxon>Rhodobacterales</taxon>
        <taxon>Roseobacteraceae</taxon>
        <taxon>Dinoroseobacter</taxon>
    </lineage>
</organism>
<sequence length="138" mass="15432">MSLHAVQTPAELRPARAPERPVSALSETGRARLAALREAARVARARPYRSLEATCLSERGRTDPYESLVECLPEAVARPLVIYRGAEDSLSFDEAWILTMLERIDSTDWDSLHFLIARRVCRPFRVAVRVLLGACQDG</sequence>
<evidence type="ECO:0000313" key="2">
    <source>
        <dbReference type="EMBL" id="ABV95932.1"/>
    </source>
</evidence>
<geneLocation type="plasmid" evidence="2 3">
    <name>pDSHI05</name>
</geneLocation>
<proteinExistence type="predicted"/>
<evidence type="ECO:0000256" key="1">
    <source>
        <dbReference type="SAM" id="MobiDB-lite"/>
    </source>
</evidence>
<dbReference type="HOGENOM" id="CLU_148647_0_0_5"/>
<reference evidence="3" key="1">
    <citation type="journal article" date="2010" name="ISME J.">
        <title>The complete genome sequence of the algal symbiont Dinoroseobacter shibae: a hitchhiker's guide to life in the sea.</title>
        <authorList>
            <person name="Wagner-Dobler I."/>
            <person name="Ballhausen B."/>
            <person name="Berger M."/>
            <person name="Brinkhoff T."/>
            <person name="Buchholz I."/>
            <person name="Bunk B."/>
            <person name="Cypionka H."/>
            <person name="Daniel R."/>
            <person name="Drepper T."/>
            <person name="Gerdts G."/>
            <person name="Hahnke S."/>
            <person name="Han C."/>
            <person name="Jahn D."/>
            <person name="Kalhoefer D."/>
            <person name="Kiss H."/>
            <person name="Klenk H.P."/>
            <person name="Kyrpides N."/>
            <person name="Liebl W."/>
            <person name="Liesegang H."/>
            <person name="Meincke L."/>
            <person name="Pati A."/>
            <person name="Petersen J."/>
            <person name="Piekarski T."/>
            <person name="Pommerenke C."/>
            <person name="Pradella S."/>
            <person name="Pukall R."/>
            <person name="Rabus R."/>
            <person name="Stackebrandt E."/>
            <person name="Thole S."/>
            <person name="Thompson L."/>
            <person name="Tielen P."/>
            <person name="Tomasch J."/>
            <person name="von Jan M."/>
            <person name="Wanphrut N."/>
            <person name="Wichels A."/>
            <person name="Zech H."/>
            <person name="Simon M."/>
        </authorList>
    </citation>
    <scope>NUCLEOTIDE SEQUENCE [LARGE SCALE GENOMIC DNA]</scope>
    <source>
        <strain evidence="3">DSM 16493 / NCIMB 14021 / DFL 12</strain>
        <plasmid evidence="3">Plasmid pDSHI05</plasmid>
    </source>
</reference>
<dbReference type="Proteomes" id="UP000006833">
    <property type="component" value="Plasmid pDSHI05"/>
</dbReference>
<evidence type="ECO:0000313" key="3">
    <source>
        <dbReference type="Proteomes" id="UP000006833"/>
    </source>
</evidence>
<protein>
    <submittedName>
        <fullName evidence="2">Uncharacterized protein</fullName>
    </submittedName>
</protein>
<dbReference type="OrthoDB" id="7854136at2"/>
<dbReference type="AlphaFoldDB" id="A8LUL5"/>
<keyword evidence="3" id="KW-1185">Reference proteome</keyword>
<keyword evidence="2" id="KW-0614">Plasmid</keyword>
<dbReference type="RefSeq" id="WP_012187499.1">
    <property type="nucleotide sequence ID" value="NC_009959.1"/>
</dbReference>
<accession>A8LUL5</accession>
<dbReference type="EMBL" id="CP000835">
    <property type="protein sequence ID" value="ABV95932.1"/>
    <property type="molecule type" value="Genomic_DNA"/>
</dbReference>
<feature type="region of interest" description="Disordered" evidence="1">
    <location>
        <begin position="1"/>
        <end position="21"/>
    </location>
</feature>
<gene>
    <name evidence="2" type="ordered locus">Dshi_4222</name>
</gene>
<name>A8LUL5_DINSH</name>
<dbReference type="KEGG" id="dsh:Dshi_4222"/>